<feature type="signal peptide" evidence="1">
    <location>
        <begin position="1"/>
        <end position="25"/>
    </location>
</feature>
<keyword evidence="1" id="KW-0732">Signal</keyword>
<keyword evidence="4" id="KW-1185">Reference proteome</keyword>
<dbReference type="SUPFAM" id="SSF159501">
    <property type="entry name" value="EreA/ChaN-like"/>
    <property type="match status" value="1"/>
</dbReference>
<dbReference type="Pfam" id="PF13180">
    <property type="entry name" value="PDZ_2"/>
    <property type="match status" value="1"/>
</dbReference>
<evidence type="ECO:0000313" key="4">
    <source>
        <dbReference type="Proteomes" id="UP000448235"/>
    </source>
</evidence>
<dbReference type="Proteomes" id="UP000448235">
    <property type="component" value="Unassembled WGS sequence"/>
</dbReference>
<protein>
    <submittedName>
        <fullName evidence="3">PDZ domain-containing protein</fullName>
    </submittedName>
</protein>
<sequence length="380" mass="41218">MLCRHLLAAPFLALTLGGLPAISMAGECPRPGEWQRGGVAVPADALMRELASQRVVLLGEQHERLAHHRWQLHTLAALHAHQPAMAIGLEMLPRKAQPALDAWVAGELNEAAFLSTSDWYEAWGYDPDLYLPILHFARMNRIPLVALNVTPELRRRLSTQGWEKVASEERHGLTPPATPPPDYVSLLTELYASHPSELDAPGGLERFIEAQLVWDRAMAEGLASAAERVPLVVGLIGEGHLKHDHGVPHQLEDLGLDSHRTLLAWSTRHDCPPSEGVADVLFGLGDESPYEPAAPLRLGVLILPDEAGVRVARVEADSVAADSGLREGDIITAAAGREVVAPGELIARVSRQAPGTLLPLTIKRNGEAREILARFPIDAL</sequence>
<dbReference type="Pfam" id="PF04187">
    <property type="entry name" value="Cofac_haem_bdg"/>
    <property type="match status" value="1"/>
</dbReference>
<dbReference type="CDD" id="cd14727">
    <property type="entry name" value="ChanN-like"/>
    <property type="match status" value="1"/>
</dbReference>
<dbReference type="AlphaFoldDB" id="A0A7X4VZL2"/>
<dbReference type="InterPro" id="IPR036034">
    <property type="entry name" value="PDZ_sf"/>
</dbReference>
<evidence type="ECO:0000313" key="3">
    <source>
        <dbReference type="EMBL" id="NAW13237.1"/>
    </source>
</evidence>
<dbReference type="CDD" id="cd06779">
    <property type="entry name" value="cpPDZ_Deg_HtrA-like"/>
    <property type="match status" value="1"/>
</dbReference>
<comment type="caution">
    <text evidence="3">The sequence shown here is derived from an EMBL/GenBank/DDBJ whole genome shotgun (WGS) entry which is preliminary data.</text>
</comment>
<name>A0A7X4VZL2_9GAMM</name>
<dbReference type="Gene3D" id="2.30.42.10">
    <property type="match status" value="1"/>
</dbReference>
<dbReference type="RefSeq" id="WP_161423525.1">
    <property type="nucleotide sequence ID" value="NZ_JARWMY010000023.1"/>
</dbReference>
<accession>A0A7X4VZL2</accession>
<dbReference type="EMBL" id="WUTS01000001">
    <property type="protein sequence ID" value="NAW13237.1"/>
    <property type="molecule type" value="Genomic_DNA"/>
</dbReference>
<proteinExistence type="predicted"/>
<reference evidence="3 4" key="1">
    <citation type="submission" date="2019-12" db="EMBL/GenBank/DDBJ databases">
        <title>Draft genome sequencing of Halomonas icarensis D1-1.</title>
        <authorList>
            <person name="Pandiyan K."/>
            <person name="Kushwaha P."/>
            <person name="Gowdham M."/>
            <person name="Chakdar H."/>
            <person name="Singh A."/>
            <person name="Kumar M."/>
            <person name="Saxena A.K."/>
        </authorList>
    </citation>
    <scope>NUCLEOTIDE SEQUENCE [LARGE SCALE GENOMIC DNA]</scope>
    <source>
        <strain evidence="3 4">D1-1</strain>
    </source>
</reference>
<dbReference type="SMART" id="SM00228">
    <property type="entry name" value="PDZ"/>
    <property type="match status" value="1"/>
</dbReference>
<evidence type="ECO:0000256" key="1">
    <source>
        <dbReference type="SAM" id="SignalP"/>
    </source>
</evidence>
<dbReference type="SUPFAM" id="SSF50156">
    <property type="entry name" value="PDZ domain-like"/>
    <property type="match status" value="1"/>
</dbReference>
<dbReference type="Gene3D" id="3.40.50.11550">
    <property type="match status" value="1"/>
</dbReference>
<gene>
    <name evidence="3" type="ORF">GRB80_10300</name>
</gene>
<dbReference type="InterPro" id="IPR001478">
    <property type="entry name" value="PDZ"/>
</dbReference>
<dbReference type="InterPro" id="IPR007314">
    <property type="entry name" value="Cofac_haem-bd_dom"/>
</dbReference>
<evidence type="ECO:0000259" key="2">
    <source>
        <dbReference type="SMART" id="SM00228"/>
    </source>
</evidence>
<organism evidence="3 4">
    <name type="scientific">Halomonas icarae</name>
    <dbReference type="NCBI Taxonomy" id="2691040"/>
    <lineage>
        <taxon>Bacteria</taxon>
        <taxon>Pseudomonadati</taxon>
        <taxon>Pseudomonadota</taxon>
        <taxon>Gammaproteobacteria</taxon>
        <taxon>Oceanospirillales</taxon>
        <taxon>Halomonadaceae</taxon>
        <taxon>Halomonas</taxon>
    </lineage>
</organism>
<feature type="chain" id="PRO_5030526227" evidence="1">
    <location>
        <begin position="26"/>
        <end position="380"/>
    </location>
</feature>
<feature type="domain" description="PDZ" evidence="2">
    <location>
        <begin position="296"/>
        <end position="366"/>
    </location>
</feature>